<evidence type="ECO:0000313" key="1">
    <source>
        <dbReference type="EMBL" id="UYV96824.1"/>
    </source>
</evidence>
<gene>
    <name evidence="1" type="ORF">NL394_17500</name>
</gene>
<organism evidence="1 2">
    <name type="scientific">Paenarthrobacter ureafaciens</name>
    <dbReference type="NCBI Taxonomy" id="37931"/>
    <lineage>
        <taxon>Bacteria</taxon>
        <taxon>Bacillati</taxon>
        <taxon>Actinomycetota</taxon>
        <taxon>Actinomycetes</taxon>
        <taxon>Micrococcales</taxon>
        <taxon>Micrococcaceae</taxon>
        <taxon>Paenarthrobacter</taxon>
    </lineage>
</organism>
<keyword evidence="2" id="KW-1185">Reference proteome</keyword>
<evidence type="ECO:0000313" key="2">
    <source>
        <dbReference type="Proteomes" id="UP001163293"/>
    </source>
</evidence>
<dbReference type="Proteomes" id="UP001163293">
    <property type="component" value="Chromosome"/>
</dbReference>
<dbReference type="AlphaFoldDB" id="A0AAX3EGB8"/>
<name>A0AAX3EGB8_PAEUR</name>
<evidence type="ECO:0008006" key="3">
    <source>
        <dbReference type="Google" id="ProtNLM"/>
    </source>
</evidence>
<dbReference type="RefSeq" id="WP_264398669.1">
    <property type="nucleotide sequence ID" value="NZ_CP101180.1"/>
</dbReference>
<proteinExistence type="predicted"/>
<reference evidence="1" key="1">
    <citation type="submission" date="2022-07" db="EMBL/GenBank/DDBJ databases">
        <authorList>
            <person name="Wu T."/>
        </authorList>
    </citation>
    <scope>NUCLEOTIDE SEQUENCE</scope>
    <source>
        <strain evidence="1">SD-1</strain>
    </source>
</reference>
<sequence>MKAKGYVTKRGDTWHYLVQDRYGKYVLIDNTNDWRKIFDSCYFDTAAVRRIEGAGHKLSNSYMQLVNKAAGL</sequence>
<accession>A0AAX3EGB8</accession>
<protein>
    <recommendedName>
        <fullName evidence="3">Phage protein</fullName>
    </recommendedName>
</protein>
<dbReference type="EMBL" id="CP101185">
    <property type="protein sequence ID" value="UYV96824.1"/>
    <property type="molecule type" value="Genomic_DNA"/>
</dbReference>